<reference evidence="8 9" key="1">
    <citation type="submission" date="2021-01" db="EMBL/GenBank/DDBJ databases">
        <title>Sequencing the genomes of 1000 actinobacteria strains.</title>
        <authorList>
            <person name="Klenk H.-P."/>
        </authorList>
    </citation>
    <scope>NUCLEOTIDE SEQUENCE [LARGE SCALE GENOMIC DNA]</scope>
    <source>
        <strain evidence="8 9">DSM 13057</strain>
    </source>
</reference>
<evidence type="ECO:0000256" key="5">
    <source>
        <dbReference type="ARBA" id="ARBA00023136"/>
    </source>
</evidence>
<dbReference type="PRINTS" id="PR00783">
    <property type="entry name" value="MINTRINSICP"/>
</dbReference>
<dbReference type="Pfam" id="PF00230">
    <property type="entry name" value="MIP"/>
    <property type="match status" value="1"/>
</dbReference>
<evidence type="ECO:0000256" key="4">
    <source>
        <dbReference type="ARBA" id="ARBA00022989"/>
    </source>
</evidence>
<sequence>MTNARGRGAEPTMETLRQVHVGLSIGDQRLIKNFDDPALESRRLFAEAFGTFLLVIAAAGADIVNTLTDGSVGRVATVTAPALTVVAVILFMGAVSGAHLNPVVSIAFALRRDFSWRRVPAYVLAQLIGATAASLLLITLFGTGGGSGTTEPGTGFTDLHAFTIEIVLTCGLVSTILGAASGAQSVGPLCAFAVGSYILLAGLWAAPVSGASMNPARTFGPDLVSLNFSTLWIYTIGPLVGAVIAVGIAFILRGPGGGPSGRKAAQGTLETTDQP</sequence>
<accession>A0ABS2L0J0</accession>
<name>A0ABS2L0J0_9MICO</name>
<dbReference type="EMBL" id="JAFBBU010000001">
    <property type="protein sequence ID" value="MBM7470593.1"/>
    <property type="molecule type" value="Genomic_DNA"/>
</dbReference>
<feature type="transmembrane region" description="Helical" evidence="7">
    <location>
        <begin position="44"/>
        <end position="64"/>
    </location>
</feature>
<comment type="caution">
    <text evidence="8">The sequence shown here is derived from an EMBL/GenBank/DDBJ whole genome shotgun (WGS) entry which is preliminary data.</text>
</comment>
<keyword evidence="9" id="KW-1185">Reference proteome</keyword>
<feature type="transmembrane region" description="Helical" evidence="7">
    <location>
        <begin position="231"/>
        <end position="252"/>
    </location>
</feature>
<evidence type="ECO:0000256" key="1">
    <source>
        <dbReference type="ARBA" id="ARBA00004141"/>
    </source>
</evidence>
<dbReference type="InterPro" id="IPR034294">
    <property type="entry name" value="Aquaporin_transptr"/>
</dbReference>
<keyword evidence="5 7" id="KW-0472">Membrane</keyword>
<organism evidence="8 9">
    <name type="scientific">Subtercola frigoramans</name>
    <dbReference type="NCBI Taxonomy" id="120298"/>
    <lineage>
        <taxon>Bacteria</taxon>
        <taxon>Bacillati</taxon>
        <taxon>Actinomycetota</taxon>
        <taxon>Actinomycetes</taxon>
        <taxon>Micrococcales</taxon>
        <taxon>Microbacteriaceae</taxon>
        <taxon>Subtercola</taxon>
    </lineage>
</organism>
<protein>
    <submittedName>
        <fullName evidence="8">Aquaporin Z</fullName>
    </submittedName>
</protein>
<dbReference type="SUPFAM" id="SSF81338">
    <property type="entry name" value="Aquaporin-like"/>
    <property type="match status" value="1"/>
</dbReference>
<dbReference type="PANTHER" id="PTHR45724:SF13">
    <property type="entry name" value="AQUAPORIN NIP1-1-RELATED"/>
    <property type="match status" value="1"/>
</dbReference>
<gene>
    <name evidence="8" type="ORF">JOE66_000227</name>
</gene>
<evidence type="ECO:0000256" key="6">
    <source>
        <dbReference type="RuleBase" id="RU000477"/>
    </source>
</evidence>
<dbReference type="InterPro" id="IPR023271">
    <property type="entry name" value="Aquaporin-like"/>
</dbReference>
<evidence type="ECO:0000256" key="2">
    <source>
        <dbReference type="ARBA" id="ARBA00022448"/>
    </source>
</evidence>
<feature type="transmembrane region" description="Helical" evidence="7">
    <location>
        <begin position="189"/>
        <end position="211"/>
    </location>
</feature>
<keyword evidence="4 7" id="KW-1133">Transmembrane helix</keyword>
<keyword evidence="2 6" id="KW-0813">Transport</keyword>
<proteinExistence type="inferred from homology"/>
<feature type="transmembrane region" description="Helical" evidence="7">
    <location>
        <begin position="161"/>
        <end position="182"/>
    </location>
</feature>
<dbReference type="InterPro" id="IPR000425">
    <property type="entry name" value="MIP"/>
</dbReference>
<dbReference type="RefSeq" id="WP_205106324.1">
    <property type="nucleotide sequence ID" value="NZ_BAAAHT010000018.1"/>
</dbReference>
<evidence type="ECO:0000313" key="8">
    <source>
        <dbReference type="EMBL" id="MBM7470593.1"/>
    </source>
</evidence>
<comment type="subcellular location">
    <subcellularLocation>
        <location evidence="1">Membrane</location>
        <topology evidence="1">Multi-pass membrane protein</topology>
    </subcellularLocation>
</comment>
<feature type="transmembrane region" description="Helical" evidence="7">
    <location>
        <begin position="122"/>
        <end position="141"/>
    </location>
</feature>
<dbReference type="Gene3D" id="1.20.1080.10">
    <property type="entry name" value="Glycerol uptake facilitator protein"/>
    <property type="match status" value="1"/>
</dbReference>
<evidence type="ECO:0000256" key="7">
    <source>
        <dbReference type="SAM" id="Phobius"/>
    </source>
</evidence>
<evidence type="ECO:0000313" key="9">
    <source>
        <dbReference type="Proteomes" id="UP000776164"/>
    </source>
</evidence>
<evidence type="ECO:0000256" key="3">
    <source>
        <dbReference type="ARBA" id="ARBA00022692"/>
    </source>
</evidence>
<dbReference type="PANTHER" id="PTHR45724">
    <property type="entry name" value="AQUAPORIN NIP2-1"/>
    <property type="match status" value="1"/>
</dbReference>
<feature type="transmembrane region" description="Helical" evidence="7">
    <location>
        <begin position="84"/>
        <end position="110"/>
    </location>
</feature>
<comment type="similarity">
    <text evidence="6">Belongs to the MIP/aquaporin (TC 1.A.8) family.</text>
</comment>
<dbReference type="Proteomes" id="UP000776164">
    <property type="component" value="Unassembled WGS sequence"/>
</dbReference>
<keyword evidence="3 6" id="KW-0812">Transmembrane</keyword>